<organism evidence="1 2">
    <name type="scientific">Halococcus salifodinae DSM 8989</name>
    <dbReference type="NCBI Taxonomy" id="1227456"/>
    <lineage>
        <taxon>Archaea</taxon>
        <taxon>Methanobacteriati</taxon>
        <taxon>Methanobacteriota</taxon>
        <taxon>Stenosarchaea group</taxon>
        <taxon>Halobacteria</taxon>
        <taxon>Halobacteriales</taxon>
        <taxon>Halococcaceae</taxon>
        <taxon>Halococcus</taxon>
    </lineage>
</organism>
<dbReference type="InterPro" id="IPR055515">
    <property type="entry name" value="DUF7089"/>
</dbReference>
<dbReference type="Pfam" id="PF23363">
    <property type="entry name" value="DUF7089"/>
    <property type="match status" value="1"/>
</dbReference>
<keyword evidence="2" id="KW-1185">Reference proteome</keyword>
<protein>
    <submittedName>
        <fullName evidence="1">Uncharacterized protein</fullName>
    </submittedName>
</protein>
<proteinExistence type="predicted"/>
<name>M0NBV8_9EURY</name>
<comment type="caution">
    <text evidence="1">The sequence shown here is derived from an EMBL/GenBank/DDBJ whole genome shotgun (WGS) entry which is preliminary data.</text>
</comment>
<dbReference type="RefSeq" id="WP_005039913.1">
    <property type="nucleotide sequence ID" value="NZ_AOME01000015.1"/>
</dbReference>
<dbReference type="Proteomes" id="UP000011625">
    <property type="component" value="Unassembled WGS sequence"/>
</dbReference>
<evidence type="ECO:0000313" key="2">
    <source>
        <dbReference type="Proteomes" id="UP000011625"/>
    </source>
</evidence>
<accession>M0NBV8</accession>
<dbReference type="OrthoDB" id="198543at2157"/>
<dbReference type="EMBL" id="AOME01000015">
    <property type="protein sequence ID" value="EMA55038.1"/>
    <property type="molecule type" value="Genomic_DNA"/>
</dbReference>
<gene>
    <name evidence="1" type="ORF">C450_03187</name>
</gene>
<evidence type="ECO:0000313" key="1">
    <source>
        <dbReference type="EMBL" id="EMA55038.1"/>
    </source>
</evidence>
<sequence>MFEQRALTDELASVRDEHTPDALVLDCERDFETLDPAVAESLGPLVDGLDPHSYPDEWLPPDAPDALERYAGDAFTIGMPGDGGIAWTTQTRPPTILVKPRLRGSPDAFVDFLLADALVEAGLGLPEHFLGFFEASYSDLAAATPLGPADTYQLAAALYDAYCGLHTRETFTAWRDDHPSLHDAWADAGERLEPRLADLSNEIATGDTSFAAAAELACSGIKHDLDLPTPFGALDTKAYREYGSEYAVEWTTKTFEKLDE</sequence>
<dbReference type="AlphaFoldDB" id="M0NBV8"/>
<reference evidence="1 2" key="1">
    <citation type="journal article" date="2014" name="PLoS Genet.">
        <title>Phylogenetically driven sequencing of extremely halophilic archaea reveals strategies for static and dynamic osmo-response.</title>
        <authorList>
            <person name="Becker E.A."/>
            <person name="Seitzer P.M."/>
            <person name="Tritt A."/>
            <person name="Larsen D."/>
            <person name="Krusor M."/>
            <person name="Yao A.I."/>
            <person name="Wu D."/>
            <person name="Madern D."/>
            <person name="Eisen J.A."/>
            <person name="Darling A.E."/>
            <person name="Facciotti M.T."/>
        </authorList>
    </citation>
    <scope>NUCLEOTIDE SEQUENCE [LARGE SCALE GENOMIC DNA]</scope>
    <source>
        <strain evidence="1 2">DSM 8989</strain>
    </source>
</reference>
<dbReference type="PATRIC" id="fig|1227456.3.peg.662"/>